<dbReference type="InterPro" id="IPR002514">
    <property type="entry name" value="Transposase_8"/>
</dbReference>
<dbReference type="EMBL" id="CP011809">
    <property type="protein sequence ID" value="AKM33502.1"/>
    <property type="molecule type" value="Genomic_DNA"/>
</dbReference>
<keyword evidence="1" id="KW-0614">Plasmid</keyword>
<gene>
    <name evidence="1" type="ORF">AB870_23345</name>
    <name evidence="2" type="ORF">AB870_25340</name>
</gene>
<geneLocation type="plasmid" evidence="3">
    <name>unnamed1</name>
</geneLocation>
<evidence type="ECO:0000313" key="3">
    <source>
        <dbReference type="Proteomes" id="UP000035651"/>
    </source>
</evidence>
<dbReference type="SUPFAM" id="SSF46689">
    <property type="entry name" value="Homeodomain-like"/>
    <property type="match status" value="1"/>
</dbReference>
<accession>A0A0H3X325</accession>
<dbReference type="GO" id="GO:0003677">
    <property type="term" value="F:DNA binding"/>
    <property type="evidence" value="ECO:0007669"/>
    <property type="project" value="InterPro"/>
</dbReference>
<dbReference type="KEGG" id="pfg:AB870_25340"/>
<geneLocation type="plasmid" evidence="1">
    <name>pPF72-1</name>
</geneLocation>
<dbReference type="GO" id="GO:0006313">
    <property type="term" value="P:DNA transposition"/>
    <property type="evidence" value="ECO:0007669"/>
    <property type="project" value="InterPro"/>
</dbReference>
<evidence type="ECO:0008006" key="4">
    <source>
        <dbReference type="Google" id="ProtNLM"/>
    </source>
</evidence>
<protein>
    <recommendedName>
        <fullName evidence="4">Transposase</fullName>
    </recommendedName>
</protein>
<dbReference type="NCBIfam" id="NF047595">
    <property type="entry name" value="IS66_ISRel24_TnpA"/>
    <property type="match status" value="1"/>
</dbReference>
<proteinExistence type="predicted"/>
<reference evidence="1" key="2">
    <citation type="submission" date="2016-06" db="EMBL/GenBank/DDBJ databases">
        <title>Complete Genome Sequence of Pandoraea faecigallinarum DSM-23572.</title>
        <authorList>
            <person name="Yong D."/>
            <person name="Ee R."/>
            <person name="Lim Y.-L."/>
            <person name="Yin W.-F."/>
            <person name="Chan K.-G."/>
        </authorList>
    </citation>
    <scope>NUCLEOTIDE SEQUENCE</scope>
    <source>
        <strain evidence="1">DSM 23572</strain>
        <plasmid evidence="1">pPF72-1</plasmid>
        <plasmid evidence="2">pPF72-2</plasmid>
    </source>
</reference>
<dbReference type="Proteomes" id="UP000035651">
    <property type="component" value="Plasmid pPF72-2"/>
</dbReference>
<keyword evidence="3" id="KW-1185">Reference proteome</keyword>
<dbReference type="OrthoDB" id="8941909at2"/>
<geneLocation type="plasmid" evidence="3">
    <name>unnamed2</name>
</geneLocation>
<dbReference type="RefSeq" id="WP_047909163.1">
    <property type="nucleotide sequence ID" value="NZ_CP011808.2"/>
</dbReference>
<sequence>MNELNETDCFPLRVVRIRSNGKRDYDPIAKRRLVELCRRPGVSIARLALKAQINANQLRKWIREHKRGGAVMTPVTEPVTSTFVPIACTPPATTIESSAPEPQIIASVHVRLPNGVQLDLEKSDLAQLTAVIEMLGRLPCSGSTKR</sequence>
<dbReference type="Pfam" id="PF01527">
    <property type="entry name" value="HTH_Tnp_1"/>
    <property type="match status" value="1"/>
</dbReference>
<dbReference type="PATRIC" id="fig|656179.3.peg.4989"/>
<dbReference type="AlphaFoldDB" id="A0A0H3X325"/>
<dbReference type="Proteomes" id="UP000035651">
    <property type="component" value="Plasmid pPF72-1"/>
</dbReference>
<organism evidence="1 3">
    <name type="scientific">Pandoraea faecigallinarum</name>
    <dbReference type="NCBI Taxonomy" id="656179"/>
    <lineage>
        <taxon>Bacteria</taxon>
        <taxon>Pseudomonadati</taxon>
        <taxon>Pseudomonadota</taxon>
        <taxon>Betaproteobacteria</taxon>
        <taxon>Burkholderiales</taxon>
        <taxon>Burkholderiaceae</taxon>
        <taxon>Pandoraea</taxon>
    </lineage>
</organism>
<evidence type="ECO:0000313" key="2">
    <source>
        <dbReference type="EMBL" id="AKM33502.1"/>
    </source>
</evidence>
<reference evidence="3" key="1">
    <citation type="submission" date="2015-06" db="EMBL/GenBank/DDBJ databases">
        <title>Complete Genome Sequence of Pandoraea faecigallinarum DSM-23572.</title>
        <authorList>
            <person name="Yong D."/>
            <person name="Ee R."/>
            <person name="Lim Y.-L."/>
            <person name="Yin W.-F."/>
            <person name="Chan K.-G."/>
        </authorList>
    </citation>
    <scope>NUCLEOTIDE SEQUENCE [LARGE SCALE GENOMIC DNA]</scope>
    <source>
        <strain evidence="3">DSM 23572</strain>
        <plasmid evidence="3">unnamed1</plasmid>
        <plasmid evidence="3">unnamed2</plasmid>
    </source>
</reference>
<dbReference type="InterPro" id="IPR009057">
    <property type="entry name" value="Homeodomain-like_sf"/>
</dbReference>
<dbReference type="KEGG" id="pfg:AB870_23345"/>
<name>A0A0H3X325_9BURK</name>
<geneLocation type="plasmid" evidence="2">
    <name>pPF72-2</name>
</geneLocation>
<evidence type="ECO:0000313" key="1">
    <source>
        <dbReference type="EMBL" id="AKM33176.1"/>
    </source>
</evidence>
<dbReference type="GO" id="GO:0004803">
    <property type="term" value="F:transposase activity"/>
    <property type="evidence" value="ECO:0007669"/>
    <property type="project" value="InterPro"/>
</dbReference>
<dbReference type="EMBL" id="CP011808">
    <property type="protein sequence ID" value="AKM33176.1"/>
    <property type="molecule type" value="Genomic_DNA"/>
</dbReference>